<evidence type="ECO:0000313" key="1">
    <source>
        <dbReference type="EMBL" id="AFZ79077.1"/>
    </source>
</evidence>
<name>L0ATV3_THEEQ</name>
<gene>
    <name evidence="1" type="ORF">BEWA_019220</name>
</gene>
<sequence>MFKITAHELDKFNNLKEGSHTPTNRFTQVAQIPNEYNIRESLYSTQLRRSQPQANVAIDIVEVAF</sequence>
<proteinExistence type="predicted"/>
<dbReference type="RefSeq" id="XP_004828743.1">
    <property type="nucleotide sequence ID" value="XM_004828686.1"/>
</dbReference>
<dbReference type="KEGG" id="beq:BEWA_019220"/>
<dbReference type="VEuPathDB" id="PiroplasmaDB:BEWA_019220"/>
<dbReference type="Proteomes" id="UP000031512">
    <property type="component" value="Chromosome 1"/>
</dbReference>
<organism evidence="1 2">
    <name type="scientific">Theileria equi strain WA</name>
    <dbReference type="NCBI Taxonomy" id="1537102"/>
    <lineage>
        <taxon>Eukaryota</taxon>
        <taxon>Sar</taxon>
        <taxon>Alveolata</taxon>
        <taxon>Apicomplexa</taxon>
        <taxon>Aconoidasida</taxon>
        <taxon>Piroplasmida</taxon>
        <taxon>Theileriidae</taxon>
        <taxon>Theileria</taxon>
    </lineage>
</organism>
<dbReference type="eggNOG" id="ENOG502QWXF">
    <property type="taxonomic scope" value="Eukaryota"/>
</dbReference>
<dbReference type="GeneID" id="15805910"/>
<keyword evidence="2" id="KW-1185">Reference proteome</keyword>
<protein>
    <submittedName>
        <fullName evidence="1">Uncharacterized protein</fullName>
    </submittedName>
</protein>
<evidence type="ECO:0000313" key="2">
    <source>
        <dbReference type="Proteomes" id="UP000031512"/>
    </source>
</evidence>
<dbReference type="EMBL" id="CP001669">
    <property type="protein sequence ID" value="AFZ79077.1"/>
    <property type="molecule type" value="Genomic_DNA"/>
</dbReference>
<dbReference type="AlphaFoldDB" id="L0ATV3"/>
<accession>L0ATV3</accession>
<reference evidence="1 2" key="1">
    <citation type="journal article" date="2012" name="BMC Genomics">
        <title>Comparative genomic analysis and phylogenetic position of Theileria equi.</title>
        <authorList>
            <person name="Kappmeyer L.S."/>
            <person name="Thiagarajan M."/>
            <person name="Herndon D.R."/>
            <person name="Ramsay J.D."/>
            <person name="Caler E."/>
            <person name="Djikeng A."/>
            <person name="Gillespie J.J."/>
            <person name="Lau A.O."/>
            <person name="Roalson E.H."/>
            <person name="Silva J.C."/>
            <person name="Silva M.G."/>
            <person name="Suarez C.E."/>
            <person name="Ueti M.W."/>
            <person name="Nene V.M."/>
            <person name="Mealey R.H."/>
            <person name="Knowles D.P."/>
            <person name="Brayton K.A."/>
        </authorList>
    </citation>
    <scope>NUCLEOTIDE SEQUENCE [LARGE SCALE GENOMIC DNA]</scope>
    <source>
        <strain evidence="1 2">WA</strain>
    </source>
</reference>